<name>C7CCA5_METED</name>
<sequence>MRRQASLSSPRSSVESFDAHINDAYSRQITGCTIHLAGGWGHAHAVARRSLAPTGMTWPQNAEASARVNLKPWSGAELPAELRRGSPCHVPHLGMITLEISGQALPERPYGGLRRPYRTLISYRKRGCHECILH</sequence>
<dbReference type="Proteomes" id="UP000008070">
    <property type="component" value="Chromosome"/>
</dbReference>
<dbReference type="AlphaFoldDB" id="C7CCA5"/>
<organism evidence="1 2">
    <name type="scientific">Methylorubrum extorquens (strain DSM 6343 / CIP 106787 / DM4)</name>
    <name type="common">Methylobacterium extorquens</name>
    <dbReference type="NCBI Taxonomy" id="661410"/>
    <lineage>
        <taxon>Bacteria</taxon>
        <taxon>Pseudomonadati</taxon>
        <taxon>Pseudomonadota</taxon>
        <taxon>Alphaproteobacteria</taxon>
        <taxon>Hyphomicrobiales</taxon>
        <taxon>Methylobacteriaceae</taxon>
        <taxon>Methylorubrum</taxon>
    </lineage>
</organism>
<evidence type="ECO:0000313" key="1">
    <source>
        <dbReference type="EMBL" id="CAX22451.1"/>
    </source>
</evidence>
<accession>C7CCA5</accession>
<dbReference type="EMBL" id="FP103042">
    <property type="protein sequence ID" value="CAX22451.1"/>
    <property type="molecule type" value="Genomic_DNA"/>
</dbReference>
<gene>
    <name evidence="1" type="ORF">METD_I0817</name>
</gene>
<evidence type="ECO:0000313" key="2">
    <source>
        <dbReference type="Proteomes" id="UP000008070"/>
    </source>
</evidence>
<dbReference type="HOGENOM" id="CLU_1893749_0_0_5"/>
<dbReference type="KEGG" id="mdi:METDI0817"/>
<protein>
    <submittedName>
        <fullName evidence="1">Uncharacterized protein</fullName>
    </submittedName>
</protein>
<proteinExistence type="predicted"/>
<reference evidence="2" key="1">
    <citation type="journal article" date="2009" name="PLoS ONE">
        <title>Methylobacterium genome sequences: a reference blueprint to investigate microbial metabolism of C1 compounds from natural and industrial sources.</title>
        <authorList>
            <person name="Vuilleumier S."/>
            <person name="Chistoserdova L."/>
            <person name="Lee M.-C."/>
            <person name="Bringel F."/>
            <person name="Lajus A."/>
            <person name="Zhou Y."/>
            <person name="Gourion B."/>
            <person name="Barbe V."/>
            <person name="Chang J."/>
            <person name="Cruveiller S."/>
            <person name="Dossat C."/>
            <person name="Gillett W."/>
            <person name="Gruffaz C."/>
            <person name="Haugen E."/>
            <person name="Hourcade E."/>
            <person name="Levy R."/>
            <person name="Mangenot S."/>
            <person name="Muller E."/>
            <person name="Nadalig T."/>
            <person name="Pagni M."/>
            <person name="Penny C."/>
            <person name="Peyraud R."/>
            <person name="Robinson D.G."/>
            <person name="Roche D."/>
            <person name="Rouy Z."/>
            <person name="Saenampechek C."/>
            <person name="Salvignol G."/>
            <person name="Vallenet D."/>
            <person name="Wu Z."/>
            <person name="Marx C.J."/>
            <person name="Vorholt J.A."/>
            <person name="Olson M.V."/>
            <person name="Kaul R."/>
            <person name="Weissenbach J."/>
            <person name="Medigue C."/>
            <person name="Lidstrom M.E."/>
        </authorList>
    </citation>
    <scope>NUCLEOTIDE SEQUENCE [LARGE SCALE GENOMIC DNA]</scope>
    <source>
        <strain evidence="2">DSM 6343 / CIP 106787 / DM4</strain>
    </source>
</reference>